<evidence type="ECO:0000313" key="1">
    <source>
        <dbReference type="EMBL" id="GLL07881.1"/>
    </source>
</evidence>
<dbReference type="EMBL" id="BSFP01000116">
    <property type="protein sequence ID" value="GLL07881.1"/>
    <property type="molecule type" value="Genomic_DNA"/>
</dbReference>
<reference evidence="1" key="1">
    <citation type="journal article" date="2014" name="Int. J. Syst. Evol. Microbiol.">
        <title>Complete genome sequence of Corynebacterium casei LMG S-19264T (=DSM 44701T), isolated from a smear-ripened cheese.</title>
        <authorList>
            <consortium name="US DOE Joint Genome Institute (JGI-PGF)"/>
            <person name="Walter F."/>
            <person name="Albersmeier A."/>
            <person name="Kalinowski J."/>
            <person name="Ruckert C."/>
        </authorList>
    </citation>
    <scope>NUCLEOTIDE SEQUENCE</scope>
    <source>
        <strain evidence="1">VKM Ac-1321</strain>
    </source>
</reference>
<protein>
    <submittedName>
        <fullName evidence="1">Uncharacterized protein</fullName>
    </submittedName>
</protein>
<organism evidence="1 2">
    <name type="scientific">Dactylosporangium matsuzakiense</name>
    <dbReference type="NCBI Taxonomy" id="53360"/>
    <lineage>
        <taxon>Bacteria</taxon>
        <taxon>Bacillati</taxon>
        <taxon>Actinomycetota</taxon>
        <taxon>Actinomycetes</taxon>
        <taxon>Micromonosporales</taxon>
        <taxon>Micromonosporaceae</taxon>
        <taxon>Dactylosporangium</taxon>
    </lineage>
</organism>
<reference evidence="1" key="2">
    <citation type="submission" date="2023-01" db="EMBL/GenBank/DDBJ databases">
        <authorList>
            <person name="Sun Q."/>
            <person name="Evtushenko L."/>
        </authorList>
    </citation>
    <scope>NUCLEOTIDE SEQUENCE</scope>
    <source>
        <strain evidence="1">VKM Ac-1321</strain>
    </source>
</reference>
<proteinExistence type="predicted"/>
<evidence type="ECO:0000313" key="2">
    <source>
        <dbReference type="Proteomes" id="UP001143480"/>
    </source>
</evidence>
<keyword evidence="2" id="KW-1185">Reference proteome</keyword>
<sequence length="483" mass="52320">MTFRLYELDCSATEDAGTDGDEPYLWVLGFKVDADTLDPGLPPKIRVQVYRGAPASPWVVGAGHVKGGNRIAIPPALGTRSFRLRPALVPVAGWFPGLAGVICLLWDQDGMAPRTSEAGHARFDAKFGGALADELNGLLAGAYDASLGTPGPDGPTLAWRLDRLRDPARRGTIVGAITDRLRDRLTGDIKDAVTDAADWDELIDTDDLLGVQAQVYFGDELTGYQDFSLSFTDDEANYRIRGQAGGSLVHSARILATVTHVERRLEQVRIVWARVCWFAARDYLARAFRLRTTTRFVLDTTIGGPPRQVRWYLGDTPLDAGSGSVVVHFEGIAEFASPPADVLAPDYPGGPAPVTYTANGPVLDLHAEAGDGVWFGRVRAVYNFDGDPDLQNVPDAGYERETQTSITGVELSMDRRYHEAMAACKRVTSAIDRRHIAVNLGKLHIDPGDPPADRETVRTRVDADVRALVAAGLEPVTAAVVRP</sequence>
<name>A0A9W6KWJ9_9ACTN</name>
<dbReference type="Proteomes" id="UP001143480">
    <property type="component" value="Unassembled WGS sequence"/>
</dbReference>
<accession>A0A9W6KWJ9</accession>
<comment type="caution">
    <text evidence="1">The sequence shown here is derived from an EMBL/GenBank/DDBJ whole genome shotgun (WGS) entry which is preliminary data.</text>
</comment>
<gene>
    <name evidence="1" type="ORF">GCM10017581_096400</name>
</gene>
<dbReference type="AlphaFoldDB" id="A0A9W6KWJ9"/>